<evidence type="ECO:0000256" key="1">
    <source>
        <dbReference type="ARBA" id="ARBA00004123"/>
    </source>
</evidence>
<keyword evidence="4" id="KW-0539">Nucleus</keyword>
<dbReference type="InterPro" id="IPR011989">
    <property type="entry name" value="ARM-like"/>
</dbReference>
<dbReference type="OrthoDB" id="361693at2759"/>
<evidence type="ECO:0000313" key="7">
    <source>
        <dbReference type="Proteomes" id="UP000077115"/>
    </source>
</evidence>
<name>A0A177WGG1_BATDL</name>
<sequence>MSGNDHHVAASADPVQRTTGQSVLGQWEKASQFHSTLQDIYFDQTIDVKLRSLAIIYLKNGIARYWRKTAEHAIQLEEKEIIRQKQLTNMDESNKKLAIQQALVTAKISRTDFPNDWPDLLQTLIPIVQASFRVSAPLDQTARNIQHNSLYTLHHVVKTLCSKTLPSSRRLLHQLAPELFNFVSSIFFDEANSFVTTIQQVDVSDPTNQINDKLVLVRYALKCLRRLVVHGFQDPDKIPAVAEFIGSLTRYMQTFMQFRQTLPKSSSGLYATLSSFCILVESTPQVQDNETVERIMIQALRLLKMFIKNPSFNTISQVHKDERMNSVIQILDTQLFKQDQVVTFAKLLVSHYIRLSEEDLTSWEDDPESFIQSEDSDQWEFSIKSCAERVLMDLVSKNRDLLCPILVSMLREASVPTTQSNILLKDAVYSSIGLTAHDLFDWLDFADWTRTHLVHEVSRKEPEFKIIRRRVACIIGQWVQVKAPEDLRSTLYQILLSLMGRDEDLVVRLSAVINLQRCVDDFDFQPQSFQPYLESNVTAFIQLLEDVDEFENKMKIINCLVVIIERMDEQARVIGKLLKALRSESIKLNEIVMPILQQSVDTSKPGHLYLVEEGIILWLTMLQNATTCTSSLLELVPYATQLMQSDGDNLKRILRIIEAYIVLDPVAVMQMGAVSIMSTITQMLGQLKAEASSALLRVVDIALQGCHAAQCFPSICQVILSSGLLSRLVQVVIENTEMSIITVGFLSILARIAVYDPIFLTTSIQQIGSNSNPPIMDILGQLLDRWLEKVDAMGHGKQRKLTALAMSNLLGTAHPIVLARIDGVFGVLTSISSQLHNMSVDESIAFAYDVRDEDDDEFSLDKKRQDALMVLDPVYTNDSLAQYMRLNLAALEHELGSQQAMKQLLSMADPDLLLQIKHFLK</sequence>
<evidence type="ECO:0000256" key="4">
    <source>
        <dbReference type="ARBA" id="ARBA00023242"/>
    </source>
</evidence>
<reference evidence="6 7" key="2">
    <citation type="submission" date="2016-05" db="EMBL/GenBank/DDBJ databases">
        <title>Lineage-specific infection strategies underlie the spectrum of fungal disease in amphibians.</title>
        <authorList>
            <person name="Cuomo C.A."/>
            <person name="Farrer R.A."/>
            <person name="James T."/>
            <person name="Longcore J."/>
            <person name="Birren B."/>
        </authorList>
    </citation>
    <scope>NUCLEOTIDE SEQUENCE [LARGE SCALE GENOMIC DNA]</scope>
    <source>
        <strain evidence="6 7">JEL423</strain>
    </source>
</reference>
<dbReference type="VEuPathDB" id="FungiDB:BDEG_22751"/>
<dbReference type="GO" id="GO:0031267">
    <property type="term" value="F:small GTPase binding"/>
    <property type="evidence" value="ECO:0007669"/>
    <property type="project" value="InterPro"/>
</dbReference>
<dbReference type="PANTHER" id="PTHR10997:SF7">
    <property type="entry name" value="IMPORTIN-11"/>
    <property type="match status" value="1"/>
</dbReference>
<dbReference type="FunFam" id="1.25.10.10:FF:001769">
    <property type="entry name" value="Uncharacterized protein"/>
    <property type="match status" value="1"/>
</dbReference>
<organism evidence="6 7">
    <name type="scientific">Batrachochytrium dendrobatidis (strain JEL423)</name>
    <dbReference type="NCBI Taxonomy" id="403673"/>
    <lineage>
        <taxon>Eukaryota</taxon>
        <taxon>Fungi</taxon>
        <taxon>Fungi incertae sedis</taxon>
        <taxon>Chytridiomycota</taxon>
        <taxon>Chytridiomycota incertae sedis</taxon>
        <taxon>Chytridiomycetes</taxon>
        <taxon>Rhizophydiales</taxon>
        <taxon>Rhizophydiales incertae sedis</taxon>
        <taxon>Batrachochytrium</taxon>
    </lineage>
</organism>
<evidence type="ECO:0000256" key="2">
    <source>
        <dbReference type="ARBA" id="ARBA00007991"/>
    </source>
</evidence>
<dbReference type="SMART" id="SM00913">
    <property type="entry name" value="IBN_N"/>
    <property type="match status" value="1"/>
</dbReference>
<reference evidence="6 7" key="1">
    <citation type="submission" date="2006-10" db="EMBL/GenBank/DDBJ databases">
        <title>The Genome Sequence of Batrachochytrium dendrobatidis JEL423.</title>
        <authorList>
            <consortium name="The Broad Institute Genome Sequencing Platform"/>
            <person name="Birren B."/>
            <person name="Lander E."/>
            <person name="Galagan J."/>
            <person name="Cuomo C."/>
            <person name="Devon K."/>
            <person name="Jaffe D."/>
            <person name="Butler J."/>
            <person name="Alvarez P."/>
            <person name="Gnerre S."/>
            <person name="Grabherr M."/>
            <person name="Kleber M."/>
            <person name="Mauceli E."/>
            <person name="Brockman W."/>
            <person name="Young S."/>
            <person name="LaButti K."/>
            <person name="Sykes S."/>
            <person name="DeCaprio D."/>
            <person name="Crawford M."/>
            <person name="Koehrsen M."/>
            <person name="Engels R."/>
            <person name="Montgomery P."/>
            <person name="Pearson M."/>
            <person name="Howarth C."/>
            <person name="Larson L."/>
            <person name="White J."/>
            <person name="O'Leary S."/>
            <person name="Kodira C."/>
            <person name="Zeng Q."/>
            <person name="Yandava C."/>
            <person name="Alvarado L."/>
            <person name="Longcore J."/>
            <person name="James T."/>
        </authorList>
    </citation>
    <scope>NUCLEOTIDE SEQUENCE [LARGE SCALE GENOMIC DNA]</scope>
    <source>
        <strain evidence="6 7">JEL423</strain>
    </source>
</reference>
<evidence type="ECO:0000259" key="5">
    <source>
        <dbReference type="PROSITE" id="PS50166"/>
    </source>
</evidence>
<proteinExistence type="inferred from homology"/>
<dbReference type="InterPro" id="IPR058669">
    <property type="entry name" value="TPR_IPO7/11-like"/>
</dbReference>
<dbReference type="PANTHER" id="PTHR10997">
    <property type="entry name" value="IMPORTIN-7, 8, 11"/>
    <property type="match status" value="1"/>
</dbReference>
<accession>A0A177WGG1</accession>
<dbReference type="SUPFAM" id="SSF48371">
    <property type="entry name" value="ARM repeat"/>
    <property type="match status" value="1"/>
</dbReference>
<dbReference type="Proteomes" id="UP000077115">
    <property type="component" value="Unassembled WGS sequence"/>
</dbReference>
<dbReference type="eggNOG" id="KOG1993">
    <property type="taxonomic scope" value="Eukaryota"/>
</dbReference>
<dbReference type="Pfam" id="PF03810">
    <property type="entry name" value="IBN_N"/>
    <property type="match status" value="1"/>
</dbReference>
<dbReference type="GO" id="GO:0005829">
    <property type="term" value="C:cytosol"/>
    <property type="evidence" value="ECO:0007669"/>
    <property type="project" value="TreeGrafter"/>
</dbReference>
<dbReference type="PROSITE" id="PS50166">
    <property type="entry name" value="IMPORTIN_B_NT"/>
    <property type="match status" value="1"/>
</dbReference>
<dbReference type="GO" id="GO:0006606">
    <property type="term" value="P:protein import into nucleus"/>
    <property type="evidence" value="ECO:0007669"/>
    <property type="project" value="TreeGrafter"/>
</dbReference>
<evidence type="ECO:0000256" key="3">
    <source>
        <dbReference type="ARBA" id="ARBA00022448"/>
    </source>
</evidence>
<dbReference type="Pfam" id="PF25758">
    <property type="entry name" value="TPR_IPO11"/>
    <property type="match status" value="1"/>
</dbReference>
<comment type="subcellular location">
    <subcellularLocation>
        <location evidence="1">Nucleus</location>
    </subcellularLocation>
</comment>
<dbReference type="GO" id="GO:0005635">
    <property type="term" value="C:nuclear envelope"/>
    <property type="evidence" value="ECO:0007669"/>
    <property type="project" value="TreeGrafter"/>
</dbReference>
<comment type="similarity">
    <text evidence="2">Belongs to the importin beta family.</text>
</comment>
<dbReference type="InterPro" id="IPR016024">
    <property type="entry name" value="ARM-type_fold"/>
</dbReference>
<gene>
    <name evidence="6" type="ORF">BDEG_22751</name>
</gene>
<protein>
    <recommendedName>
        <fullName evidence="5">Importin N-terminal domain-containing protein</fullName>
    </recommendedName>
</protein>
<dbReference type="AlphaFoldDB" id="A0A177WGG1"/>
<dbReference type="Gene3D" id="1.25.10.10">
    <property type="entry name" value="Leucine-rich Repeat Variant"/>
    <property type="match status" value="1"/>
</dbReference>
<dbReference type="EMBL" id="DS022302">
    <property type="protein sequence ID" value="OAJ38852.1"/>
    <property type="molecule type" value="Genomic_DNA"/>
</dbReference>
<evidence type="ECO:0000313" key="6">
    <source>
        <dbReference type="EMBL" id="OAJ38852.1"/>
    </source>
</evidence>
<feature type="domain" description="Importin N-terminal" evidence="5">
    <location>
        <begin position="20"/>
        <end position="92"/>
    </location>
</feature>
<dbReference type="STRING" id="403673.A0A177WGG1"/>
<dbReference type="InterPro" id="IPR001494">
    <property type="entry name" value="Importin-beta_N"/>
</dbReference>
<keyword evidence="3" id="KW-0813">Transport</keyword>